<dbReference type="EMBL" id="QXDL01000133">
    <property type="protein sequence ID" value="RIH82145.1"/>
    <property type="molecule type" value="Genomic_DNA"/>
</dbReference>
<gene>
    <name evidence="2" type="ORF">Mterra_02790</name>
</gene>
<dbReference type="AlphaFoldDB" id="A0A399ECU7"/>
<protein>
    <submittedName>
        <fullName evidence="2">Uncharacterized protein</fullName>
    </submittedName>
</protein>
<evidence type="ECO:0000313" key="3">
    <source>
        <dbReference type="Proteomes" id="UP000265715"/>
    </source>
</evidence>
<organism evidence="2 3">
    <name type="scientific">Calidithermus terrae</name>
    <dbReference type="NCBI Taxonomy" id="1408545"/>
    <lineage>
        <taxon>Bacteria</taxon>
        <taxon>Thermotogati</taxon>
        <taxon>Deinococcota</taxon>
        <taxon>Deinococci</taxon>
        <taxon>Thermales</taxon>
        <taxon>Thermaceae</taxon>
        <taxon>Calidithermus</taxon>
    </lineage>
</organism>
<evidence type="ECO:0000256" key="1">
    <source>
        <dbReference type="SAM" id="MobiDB-lite"/>
    </source>
</evidence>
<dbReference type="SUPFAM" id="SSF52317">
    <property type="entry name" value="Class I glutamine amidotransferase-like"/>
    <property type="match status" value="1"/>
</dbReference>
<evidence type="ECO:0000313" key="2">
    <source>
        <dbReference type="EMBL" id="RIH82145.1"/>
    </source>
</evidence>
<comment type="caution">
    <text evidence="2">The sequence shown here is derived from an EMBL/GenBank/DDBJ whole genome shotgun (WGS) entry which is preliminary data.</text>
</comment>
<dbReference type="Gene3D" id="3.40.50.880">
    <property type="match status" value="1"/>
</dbReference>
<feature type="compositionally biased region" description="Basic and acidic residues" evidence="1">
    <location>
        <begin position="250"/>
        <end position="259"/>
    </location>
</feature>
<keyword evidence="3" id="KW-1185">Reference proteome</keyword>
<accession>A0A399ECU7</accession>
<dbReference type="Proteomes" id="UP000265715">
    <property type="component" value="Unassembled WGS sequence"/>
</dbReference>
<proteinExistence type="predicted"/>
<sequence>MRLEGQASDDRGIRRLTFKLNDEPEEEIGINPGPSVRFARTVGFLRPGANTITVFAYDTDGQRGAATVTVNYGSAGGGTSGRILLVDDDAGLSPDAATPVEATLKAQKIAFDTHAVHTQGPLSLERLRRYPLVLWILGEAWADTLTPADQQNLRSYIQGGGRVLLSGQDLGYDIGDTPFYREVLRAELEADNADTLSLSASGSLGGGGYTLMSGDGLRNQYYPSAVRPLGGAEAALLWQPGASLAQVQSRPDDPREAREKSKRAKKNGKDRLEPRLLAQSAGEFAAGTLSPFGSGRVVYLTFGLESLASDQRSRLLSALMNWLMR</sequence>
<feature type="region of interest" description="Disordered" evidence="1">
    <location>
        <begin position="245"/>
        <end position="272"/>
    </location>
</feature>
<name>A0A399ECU7_9DEIN</name>
<dbReference type="InterPro" id="IPR029062">
    <property type="entry name" value="Class_I_gatase-like"/>
</dbReference>
<reference evidence="2 3" key="1">
    <citation type="submission" date="2018-08" db="EMBL/GenBank/DDBJ databases">
        <title>Meiothermus terrae DSM 26712 genome sequencing project.</title>
        <authorList>
            <person name="Da Costa M.S."/>
            <person name="Albuquerque L."/>
            <person name="Raposo P."/>
            <person name="Froufe H.J.C."/>
            <person name="Barroso C.S."/>
            <person name="Egas C."/>
        </authorList>
    </citation>
    <scope>NUCLEOTIDE SEQUENCE [LARGE SCALE GENOMIC DNA]</scope>
    <source>
        <strain evidence="2 3">DSM 26712</strain>
    </source>
</reference>